<keyword evidence="3" id="KW-1003">Cell membrane</keyword>
<feature type="transmembrane region" description="Helical" evidence="9">
    <location>
        <begin position="204"/>
        <end position="223"/>
    </location>
</feature>
<keyword evidence="7 9" id="KW-1133">Transmembrane helix</keyword>
<dbReference type="PANTHER" id="PTHR30505">
    <property type="entry name" value="FRUCTOSE-LIKE PERMEASE"/>
    <property type="match status" value="1"/>
</dbReference>
<feature type="transmembrane region" description="Helical" evidence="9">
    <location>
        <begin position="283"/>
        <end position="301"/>
    </location>
</feature>
<feature type="transmembrane region" description="Helical" evidence="9">
    <location>
        <begin position="157"/>
        <end position="184"/>
    </location>
</feature>
<keyword evidence="4" id="KW-0762">Sugar transport</keyword>
<dbReference type="InterPro" id="IPR013014">
    <property type="entry name" value="PTS_EIIC_2"/>
</dbReference>
<evidence type="ECO:0000259" key="10">
    <source>
        <dbReference type="PROSITE" id="PS51104"/>
    </source>
</evidence>
<evidence type="ECO:0000313" key="11">
    <source>
        <dbReference type="EMBL" id="MFC4508070.1"/>
    </source>
</evidence>
<dbReference type="Proteomes" id="UP001595839">
    <property type="component" value="Unassembled WGS sequence"/>
</dbReference>
<feature type="transmembrane region" description="Helical" evidence="9">
    <location>
        <begin position="244"/>
        <end position="268"/>
    </location>
</feature>
<protein>
    <submittedName>
        <fullName evidence="11">Fructose-specific PTS transporter subunit EIIC</fullName>
    </submittedName>
</protein>
<feature type="transmembrane region" description="Helical" evidence="9">
    <location>
        <begin position="88"/>
        <end position="106"/>
    </location>
</feature>
<evidence type="ECO:0000256" key="3">
    <source>
        <dbReference type="ARBA" id="ARBA00022475"/>
    </source>
</evidence>
<evidence type="ECO:0000256" key="4">
    <source>
        <dbReference type="ARBA" id="ARBA00022597"/>
    </source>
</evidence>
<feature type="transmembrane region" description="Helical" evidence="9">
    <location>
        <begin position="313"/>
        <end position="339"/>
    </location>
</feature>
<keyword evidence="5" id="KW-0598">Phosphotransferase system</keyword>
<evidence type="ECO:0000313" key="12">
    <source>
        <dbReference type="Proteomes" id="UP001595839"/>
    </source>
</evidence>
<dbReference type="InterPro" id="IPR006327">
    <property type="entry name" value="PTS_IIC_fruc"/>
</dbReference>
<feature type="transmembrane region" description="Helical" evidence="9">
    <location>
        <begin position="34"/>
        <end position="53"/>
    </location>
</feature>
<feature type="transmembrane region" description="Helical" evidence="9">
    <location>
        <begin position="345"/>
        <end position="366"/>
    </location>
</feature>
<comment type="subcellular location">
    <subcellularLocation>
        <location evidence="1">Cell inner membrane</location>
        <topology evidence="1">Multi-pass membrane protein</topology>
    </subcellularLocation>
</comment>
<keyword evidence="12" id="KW-1185">Reference proteome</keyword>
<feature type="domain" description="PTS EIIC type-2" evidence="10">
    <location>
        <begin position="25"/>
        <end position="376"/>
    </location>
</feature>
<dbReference type="NCBIfam" id="TIGR01427">
    <property type="entry name" value="PTS_IIC_fructo"/>
    <property type="match status" value="1"/>
</dbReference>
<evidence type="ECO:0000256" key="8">
    <source>
        <dbReference type="ARBA" id="ARBA00023136"/>
    </source>
</evidence>
<evidence type="ECO:0000256" key="1">
    <source>
        <dbReference type="ARBA" id="ARBA00004429"/>
    </source>
</evidence>
<accession>A0ABV9BAN7</accession>
<evidence type="ECO:0000256" key="2">
    <source>
        <dbReference type="ARBA" id="ARBA00022448"/>
    </source>
</evidence>
<proteinExistence type="predicted"/>
<dbReference type="RefSeq" id="WP_381187063.1">
    <property type="nucleotide sequence ID" value="NZ_JBHSFK010000067.1"/>
</dbReference>
<name>A0ABV9BAN7_9ACTN</name>
<evidence type="ECO:0000256" key="9">
    <source>
        <dbReference type="SAM" id="Phobius"/>
    </source>
</evidence>
<dbReference type="InterPro" id="IPR050864">
    <property type="entry name" value="Bacterial_PTS_Sugar_Transport"/>
</dbReference>
<organism evidence="11 12">
    <name type="scientific">Streptomyces vulcanius</name>
    <dbReference type="NCBI Taxonomy" id="1441876"/>
    <lineage>
        <taxon>Bacteria</taxon>
        <taxon>Bacillati</taxon>
        <taxon>Actinomycetota</taxon>
        <taxon>Actinomycetes</taxon>
        <taxon>Kitasatosporales</taxon>
        <taxon>Streptomycetaceae</taxon>
        <taxon>Streptomyces</taxon>
    </lineage>
</organism>
<evidence type="ECO:0000256" key="7">
    <source>
        <dbReference type="ARBA" id="ARBA00022989"/>
    </source>
</evidence>
<evidence type="ECO:0000256" key="6">
    <source>
        <dbReference type="ARBA" id="ARBA00022692"/>
    </source>
</evidence>
<feature type="transmembrane region" description="Helical" evidence="9">
    <location>
        <begin position="126"/>
        <end position="145"/>
    </location>
</feature>
<evidence type="ECO:0000256" key="5">
    <source>
        <dbReference type="ARBA" id="ARBA00022683"/>
    </source>
</evidence>
<keyword evidence="2" id="KW-0813">Transport</keyword>
<dbReference type="PANTHER" id="PTHR30505:SF0">
    <property type="entry name" value="FRUCTOSE-LIKE PTS SYSTEM EIIBC COMPONENT-RELATED"/>
    <property type="match status" value="1"/>
</dbReference>
<dbReference type="PROSITE" id="PS51104">
    <property type="entry name" value="PTS_EIIC_TYPE_2"/>
    <property type="match status" value="1"/>
</dbReference>
<sequence length="392" mass="40453">MSPITTTPAPMDEHAQPGGRAVTRLGRWLAAGTGYLAMLTAVGGLLAFLAYAIGGWQITTGSVNVIDQGFSWLRADSWGVTLLQTGNLVLDVLVLAVALYTAYGIAGRPALVPALAGGMTAMSLHTGYLGGLAAGILAGAATRALHKITVPAKWRPFMAKAVIPLTVTLFTAVVFFCALLAPRLGRLNTWLYGWLTHLELTDQHVALGLLLGLMVCCDFGGVFKKIAYAYALAGLGSYLPTPDHLTFMAVVVAAGMVPPLGLSLATLVRRGLFSEAERNYGKVAWLLGLIPVSAAAVPFALRDPLRVIPAAMAGGAVTGMLTITFGSSMAVPFGGIFAADQVGRPLLFAAAVAAGVVVTAGVAVGLKSLRRAPAPVTPDAAVRSRAKVPAVS</sequence>
<gene>
    <name evidence="11" type="ORF">ACFPIH_53230</name>
</gene>
<reference evidence="12" key="1">
    <citation type="journal article" date="2019" name="Int. J. Syst. Evol. Microbiol.">
        <title>The Global Catalogue of Microorganisms (GCM) 10K type strain sequencing project: providing services to taxonomists for standard genome sequencing and annotation.</title>
        <authorList>
            <consortium name="The Broad Institute Genomics Platform"/>
            <consortium name="The Broad Institute Genome Sequencing Center for Infectious Disease"/>
            <person name="Wu L."/>
            <person name="Ma J."/>
        </authorList>
    </citation>
    <scope>NUCLEOTIDE SEQUENCE [LARGE SCALE GENOMIC DNA]</scope>
    <source>
        <strain evidence="12">CGMCC 4.7177</strain>
    </source>
</reference>
<comment type="caution">
    <text evidence="11">The sequence shown here is derived from an EMBL/GenBank/DDBJ whole genome shotgun (WGS) entry which is preliminary data.</text>
</comment>
<dbReference type="EMBL" id="JBHSFK010000067">
    <property type="protein sequence ID" value="MFC4508070.1"/>
    <property type="molecule type" value="Genomic_DNA"/>
</dbReference>
<keyword evidence="8 9" id="KW-0472">Membrane</keyword>
<keyword evidence="6 9" id="KW-0812">Transmembrane</keyword>